<protein>
    <submittedName>
        <fullName evidence="1">Uncharacterized protein</fullName>
    </submittedName>
</protein>
<evidence type="ECO:0000313" key="2">
    <source>
        <dbReference type="Proteomes" id="UP000012065"/>
    </source>
</evidence>
<proteinExistence type="predicted"/>
<organism evidence="1 2">
    <name type="scientific">Thanatephorus cucumeris (strain AG1-IB / isolate 7/3/14)</name>
    <name type="common">Lettuce bottom rot fungus</name>
    <name type="synonym">Rhizoctonia solani</name>
    <dbReference type="NCBI Taxonomy" id="1108050"/>
    <lineage>
        <taxon>Eukaryota</taxon>
        <taxon>Fungi</taxon>
        <taxon>Dikarya</taxon>
        <taxon>Basidiomycota</taxon>
        <taxon>Agaricomycotina</taxon>
        <taxon>Agaricomycetes</taxon>
        <taxon>Cantharellales</taxon>
        <taxon>Ceratobasidiaceae</taxon>
        <taxon>Rhizoctonia</taxon>
        <taxon>Rhizoctonia solani AG-1</taxon>
    </lineage>
</organism>
<gene>
    <name evidence="1" type="ORF">BN14_04749</name>
</gene>
<dbReference type="EMBL" id="CAOJ01006906">
    <property type="protein sequence ID" value="CCO30719.1"/>
    <property type="molecule type" value="Genomic_DNA"/>
</dbReference>
<comment type="caution">
    <text evidence="1">The sequence shown here is derived from an EMBL/GenBank/DDBJ whole genome shotgun (WGS) entry which is preliminary data.</text>
</comment>
<dbReference type="Proteomes" id="UP000012065">
    <property type="component" value="Unassembled WGS sequence"/>
</dbReference>
<dbReference type="AlphaFoldDB" id="M5BU32"/>
<name>M5BU32_THACB</name>
<dbReference type="HOGENOM" id="CLU_2741804_0_0_1"/>
<reference evidence="1 2" key="1">
    <citation type="journal article" date="2013" name="J. Biotechnol.">
        <title>Establishment and interpretation of the genome sequence of the phytopathogenic fungus Rhizoctonia solani AG1-IB isolate 7/3/14.</title>
        <authorList>
            <person name="Wibberg D.W."/>
            <person name="Jelonek L.J."/>
            <person name="Rupp O.R."/>
            <person name="Hennig M.H."/>
            <person name="Eikmeyer F.E."/>
            <person name="Goesmann A.G."/>
            <person name="Hartmann A.H."/>
            <person name="Borriss R.B."/>
            <person name="Grosch R.G."/>
            <person name="Puehler A.P."/>
            <person name="Schlueter A.S."/>
        </authorList>
    </citation>
    <scope>NUCLEOTIDE SEQUENCE [LARGE SCALE GENOMIC DNA]</scope>
    <source>
        <strain evidence="2">AG1-IB / isolate 7/3/14</strain>
    </source>
</reference>
<evidence type="ECO:0000313" key="1">
    <source>
        <dbReference type="EMBL" id="CCO30719.1"/>
    </source>
</evidence>
<sequence>MVLDISYTVPNLADQAVEIVYASIDVTDPGINLLDPGGDLVDAGRELFDHRIGGTGFNLVYPSINLTELGF</sequence>
<accession>M5BU32</accession>